<accession>A0A7H0LH01</accession>
<keyword evidence="2" id="KW-0472">Membrane</keyword>
<dbReference type="Proteomes" id="UP000516148">
    <property type="component" value="Chromosome"/>
</dbReference>
<keyword evidence="4" id="KW-1185">Reference proteome</keyword>
<feature type="region of interest" description="Disordered" evidence="1">
    <location>
        <begin position="243"/>
        <end position="277"/>
    </location>
</feature>
<dbReference type="NCBIfam" id="TIGR04222">
    <property type="entry name" value="near_uncomplex"/>
    <property type="match status" value="1"/>
</dbReference>
<dbReference type="AlphaFoldDB" id="A0A7H0LH01"/>
<gene>
    <name evidence="3" type="ORF">H3Z74_19985</name>
</gene>
<dbReference type="InterPro" id="IPR026467">
    <property type="entry name" value="Ser/Gly_Cys_C_dom"/>
</dbReference>
<keyword evidence="2" id="KW-1133">Transmembrane helix</keyword>
<proteinExistence type="predicted"/>
<organism evidence="3 4">
    <name type="scientific">Sphingomonas alpina</name>
    <dbReference type="NCBI Taxonomy" id="653931"/>
    <lineage>
        <taxon>Bacteria</taxon>
        <taxon>Pseudomonadati</taxon>
        <taxon>Pseudomonadota</taxon>
        <taxon>Alphaproteobacteria</taxon>
        <taxon>Sphingomonadales</taxon>
        <taxon>Sphingomonadaceae</taxon>
        <taxon>Sphingomonas</taxon>
    </lineage>
</organism>
<evidence type="ECO:0000256" key="2">
    <source>
        <dbReference type="SAM" id="Phobius"/>
    </source>
</evidence>
<feature type="compositionally biased region" description="Gly residues" evidence="1">
    <location>
        <begin position="249"/>
        <end position="277"/>
    </location>
</feature>
<feature type="transmembrane region" description="Helical" evidence="2">
    <location>
        <begin position="169"/>
        <end position="188"/>
    </location>
</feature>
<feature type="transmembrane region" description="Helical" evidence="2">
    <location>
        <begin position="138"/>
        <end position="157"/>
    </location>
</feature>
<evidence type="ECO:0000313" key="3">
    <source>
        <dbReference type="EMBL" id="QNQ08954.1"/>
    </source>
</evidence>
<evidence type="ECO:0000313" key="4">
    <source>
        <dbReference type="Proteomes" id="UP000516148"/>
    </source>
</evidence>
<dbReference type="KEGG" id="spap:H3Z74_19985"/>
<keyword evidence="2" id="KW-0812">Transmembrane</keyword>
<feature type="transmembrane region" description="Helical" evidence="2">
    <location>
        <begin position="13"/>
        <end position="31"/>
    </location>
</feature>
<dbReference type="RefSeq" id="WP_187761280.1">
    <property type="nucleotide sequence ID" value="NZ_CP061038.1"/>
</dbReference>
<sequence>MSLGPFDLPGPEFLLLYVTLLFLVIAAGRIIPRWLKPEGRDGMIHDPDQLALLGGGKMRLADTVVARMLQKGLLAVPDKHGFAIGGLPSGQNALERAVLALPSPLHWPTLATTIAGNAAPVERALIDRGLLMDQATMLQMRFWQTLPYLMLLVFGATKWEVGTLRDKPVGFLTILLVITAVLAVVRWVRIDRLTRGGRAVLRRARDQADRLRRAPLPQETDLAVALFGTTVLVGSSWSGFHTMRSQPGSDGGSSGGGGDGGGGSGCGGGGCGGCGGG</sequence>
<dbReference type="EMBL" id="CP061038">
    <property type="protein sequence ID" value="QNQ08954.1"/>
    <property type="molecule type" value="Genomic_DNA"/>
</dbReference>
<reference evidence="3 4" key="1">
    <citation type="submission" date="2020-09" db="EMBL/GenBank/DDBJ databases">
        <title>Sphingomonas sp., a new species isolated from pork steak.</title>
        <authorList>
            <person name="Heidler von Heilborn D."/>
        </authorList>
    </citation>
    <scope>NUCLEOTIDE SEQUENCE [LARGE SCALE GENOMIC DNA]</scope>
    <source>
        <strain evidence="4">S8-3T</strain>
    </source>
</reference>
<protein>
    <submittedName>
        <fullName evidence="3">TIGR04222 domain-containing membrane protein</fullName>
    </submittedName>
</protein>
<evidence type="ECO:0000256" key="1">
    <source>
        <dbReference type="SAM" id="MobiDB-lite"/>
    </source>
</evidence>
<name>A0A7H0LH01_9SPHN</name>